<sequence length="63" mass="7091">MGGGIFHNGLACFVVQIQNSRRTHEKELRFGFQVFFHGYMEIKMILGQIGKDADIEIAAIHAV</sequence>
<organism evidence="1">
    <name type="scientific">bioreactor metagenome</name>
    <dbReference type="NCBI Taxonomy" id="1076179"/>
    <lineage>
        <taxon>unclassified sequences</taxon>
        <taxon>metagenomes</taxon>
        <taxon>ecological metagenomes</taxon>
    </lineage>
</organism>
<dbReference type="AlphaFoldDB" id="A0A645FPK6"/>
<evidence type="ECO:0000313" key="1">
    <source>
        <dbReference type="EMBL" id="MPN15289.1"/>
    </source>
</evidence>
<dbReference type="EMBL" id="VSSQ01062013">
    <property type="protein sequence ID" value="MPN15289.1"/>
    <property type="molecule type" value="Genomic_DNA"/>
</dbReference>
<proteinExistence type="predicted"/>
<accession>A0A645FPK6</accession>
<gene>
    <name evidence="1" type="ORF">SDC9_162619</name>
</gene>
<comment type="caution">
    <text evidence="1">The sequence shown here is derived from an EMBL/GenBank/DDBJ whole genome shotgun (WGS) entry which is preliminary data.</text>
</comment>
<name>A0A645FPK6_9ZZZZ</name>
<protein>
    <submittedName>
        <fullName evidence="1">Uncharacterized protein</fullName>
    </submittedName>
</protein>
<reference evidence="1" key="1">
    <citation type="submission" date="2019-08" db="EMBL/GenBank/DDBJ databases">
        <authorList>
            <person name="Kucharzyk K."/>
            <person name="Murdoch R.W."/>
            <person name="Higgins S."/>
            <person name="Loffler F."/>
        </authorList>
    </citation>
    <scope>NUCLEOTIDE SEQUENCE</scope>
</reference>